<accession>A0A1I8A126</accession>
<dbReference type="AlphaFoldDB" id="A0A1I8A126"/>
<protein>
    <submittedName>
        <fullName evidence="3">Secreted protein</fullName>
    </submittedName>
</protein>
<keyword evidence="1" id="KW-0732">Signal</keyword>
<dbReference type="Proteomes" id="UP000095287">
    <property type="component" value="Unplaced"/>
</dbReference>
<keyword evidence="2" id="KW-1185">Reference proteome</keyword>
<organism evidence="2 3">
    <name type="scientific">Steinernema glaseri</name>
    <dbReference type="NCBI Taxonomy" id="37863"/>
    <lineage>
        <taxon>Eukaryota</taxon>
        <taxon>Metazoa</taxon>
        <taxon>Ecdysozoa</taxon>
        <taxon>Nematoda</taxon>
        <taxon>Chromadorea</taxon>
        <taxon>Rhabditida</taxon>
        <taxon>Tylenchina</taxon>
        <taxon>Panagrolaimomorpha</taxon>
        <taxon>Strongyloidoidea</taxon>
        <taxon>Steinernematidae</taxon>
        <taxon>Steinernema</taxon>
    </lineage>
</organism>
<evidence type="ECO:0000313" key="2">
    <source>
        <dbReference type="Proteomes" id="UP000095287"/>
    </source>
</evidence>
<evidence type="ECO:0000256" key="1">
    <source>
        <dbReference type="SAM" id="SignalP"/>
    </source>
</evidence>
<feature type="chain" id="PRO_5009314057" evidence="1">
    <location>
        <begin position="18"/>
        <end position="234"/>
    </location>
</feature>
<proteinExistence type="predicted"/>
<reference evidence="3" key="1">
    <citation type="submission" date="2016-11" db="UniProtKB">
        <authorList>
            <consortium name="WormBaseParasite"/>
        </authorList>
    </citation>
    <scope>IDENTIFICATION</scope>
</reference>
<sequence length="234" mass="27076">MLTTSLVLLVSVTFSTSFLVPAYGPASQLKAKTMMEMFFAEAFPIGFQPQMSGWRPIDRYKEECFQKRFCLCYETTATVESPEEYHPCRKDAYVCYTTTASQKRFAWDPIKNWPDDFFINRNYTVLASTTSGERSLIYDHGDTYKWDPIYLDDKGGWITNGYNHADIDLFANRPFVGETIELLPLKTYIRYRKDSNKPERAFNARVFSDCKNITTFRMTNAISGLIYGQPNGKF</sequence>
<evidence type="ECO:0000313" key="3">
    <source>
        <dbReference type="WBParaSite" id="L893_g31643.t1"/>
    </source>
</evidence>
<dbReference type="WBParaSite" id="L893_g31643.t1">
    <property type="protein sequence ID" value="L893_g31643.t1"/>
    <property type="gene ID" value="L893_g31643"/>
</dbReference>
<name>A0A1I8A126_9BILA</name>
<feature type="signal peptide" evidence="1">
    <location>
        <begin position="1"/>
        <end position="17"/>
    </location>
</feature>